<dbReference type="InterPro" id="IPR016181">
    <property type="entry name" value="Acyl_CoA_acyltransferase"/>
</dbReference>
<sequence length="199" mass="22386">MNQPKYLLRGERLALAQPRAEMLPEYHRWENHPGTILGYGNQVPQSWETRAAGFERQAKSDRYTQFEVVHTEDEQPVGMTILAIDHQVRTAEYTMLLAPEARGRGFATEATLLTLDWAFHLTALRMVWLKVLEQNAAGIRAYENAGFKSGGRLRQSGFWLGDPCDELLMDILSAEFPGPSAVKRELGGIVELGGTRNET</sequence>
<keyword evidence="2" id="KW-0808">Transferase</keyword>
<dbReference type="EMBL" id="SOCP01000019">
    <property type="protein sequence ID" value="TDV41681.1"/>
    <property type="molecule type" value="Genomic_DNA"/>
</dbReference>
<keyword evidence="3" id="KW-1185">Reference proteome</keyword>
<protein>
    <submittedName>
        <fullName evidence="2">RimJ/RimL family protein N-acetyltransferase</fullName>
    </submittedName>
</protein>
<name>A0A4V3FR10_9PSEU</name>
<dbReference type="Pfam" id="PF13302">
    <property type="entry name" value="Acetyltransf_3"/>
    <property type="match status" value="1"/>
</dbReference>
<evidence type="ECO:0000313" key="3">
    <source>
        <dbReference type="Proteomes" id="UP000294927"/>
    </source>
</evidence>
<organism evidence="2 3">
    <name type="scientific">Actinophytocola oryzae</name>
    <dbReference type="NCBI Taxonomy" id="502181"/>
    <lineage>
        <taxon>Bacteria</taxon>
        <taxon>Bacillati</taxon>
        <taxon>Actinomycetota</taxon>
        <taxon>Actinomycetes</taxon>
        <taxon>Pseudonocardiales</taxon>
        <taxon>Pseudonocardiaceae</taxon>
    </lineage>
</organism>
<dbReference type="InterPro" id="IPR000182">
    <property type="entry name" value="GNAT_dom"/>
</dbReference>
<dbReference type="PROSITE" id="PS51186">
    <property type="entry name" value="GNAT"/>
    <property type="match status" value="1"/>
</dbReference>
<evidence type="ECO:0000313" key="2">
    <source>
        <dbReference type="EMBL" id="TDV41681.1"/>
    </source>
</evidence>
<dbReference type="Gene3D" id="3.40.630.30">
    <property type="match status" value="1"/>
</dbReference>
<dbReference type="RefSeq" id="WP_133907493.1">
    <property type="nucleotide sequence ID" value="NZ_SOCP01000019.1"/>
</dbReference>
<dbReference type="Proteomes" id="UP000294927">
    <property type="component" value="Unassembled WGS sequence"/>
</dbReference>
<dbReference type="SUPFAM" id="SSF55729">
    <property type="entry name" value="Acyl-CoA N-acyltransferases (Nat)"/>
    <property type="match status" value="1"/>
</dbReference>
<evidence type="ECO:0000259" key="1">
    <source>
        <dbReference type="PROSITE" id="PS51186"/>
    </source>
</evidence>
<accession>A0A4V3FR10</accession>
<comment type="caution">
    <text evidence="2">The sequence shown here is derived from an EMBL/GenBank/DDBJ whole genome shotgun (WGS) entry which is preliminary data.</text>
</comment>
<proteinExistence type="predicted"/>
<reference evidence="2 3" key="1">
    <citation type="submission" date="2019-03" db="EMBL/GenBank/DDBJ databases">
        <title>Genomic Encyclopedia of Archaeal and Bacterial Type Strains, Phase II (KMG-II): from individual species to whole genera.</title>
        <authorList>
            <person name="Goeker M."/>
        </authorList>
    </citation>
    <scope>NUCLEOTIDE SEQUENCE [LARGE SCALE GENOMIC DNA]</scope>
    <source>
        <strain evidence="2 3">DSM 45499</strain>
    </source>
</reference>
<dbReference type="GO" id="GO:0016747">
    <property type="term" value="F:acyltransferase activity, transferring groups other than amino-acyl groups"/>
    <property type="evidence" value="ECO:0007669"/>
    <property type="project" value="InterPro"/>
</dbReference>
<dbReference type="OrthoDB" id="9814648at2"/>
<feature type="domain" description="N-acetyltransferase" evidence="1">
    <location>
        <begin position="13"/>
        <end position="165"/>
    </location>
</feature>
<gene>
    <name evidence="2" type="ORF">CLV71_1193</name>
</gene>
<dbReference type="PANTHER" id="PTHR43415">
    <property type="entry name" value="SPERMIDINE N(1)-ACETYLTRANSFERASE"/>
    <property type="match status" value="1"/>
</dbReference>
<dbReference type="PANTHER" id="PTHR43415:SF3">
    <property type="entry name" value="GNAT-FAMILY ACETYLTRANSFERASE"/>
    <property type="match status" value="1"/>
</dbReference>
<dbReference type="AlphaFoldDB" id="A0A4V3FR10"/>